<evidence type="ECO:0000313" key="2">
    <source>
        <dbReference type="Proteomes" id="UP000234744"/>
    </source>
</evidence>
<name>A0ABX4U3M8_PSEDL</name>
<evidence type="ECO:0000313" key="1">
    <source>
        <dbReference type="EMBL" id="PLV15474.1"/>
    </source>
</evidence>
<keyword evidence="2" id="KW-1185">Reference proteome</keyword>
<reference evidence="1 2" key="1">
    <citation type="submission" date="2017-12" db="EMBL/GenBank/DDBJ databases">
        <title>Detection of the carbapenemase gene blaVIM-5 in members of the Pseudomonas putida group isolated from polluted Nigerian wetlands.</title>
        <authorList>
            <person name="Adelowo O."/>
            <person name="Vollmers J."/>
            <person name="Maeusezahl I."/>
            <person name="Kaster A.-K."/>
            <person name="Mueller J.A."/>
        </authorList>
    </citation>
    <scope>NUCLEOTIDE SEQUENCE [LARGE SCALE GENOMIC DNA]</scope>
    <source>
        <strain evidence="1 2">MR69</strain>
    </source>
</reference>
<protein>
    <submittedName>
        <fullName evidence="1">Uncharacterized protein</fullName>
    </submittedName>
</protein>
<gene>
    <name evidence="1" type="ORF">CXG47_06455</name>
</gene>
<accession>A0ABX4U3M8</accession>
<dbReference type="EMBL" id="PJCJ01000003">
    <property type="protein sequence ID" value="PLV15474.1"/>
    <property type="molecule type" value="Genomic_DNA"/>
</dbReference>
<comment type="caution">
    <text evidence="1">The sequence shown here is derived from an EMBL/GenBank/DDBJ whole genome shotgun (WGS) entry which is preliminary data.</text>
</comment>
<proteinExistence type="predicted"/>
<sequence length="94" mass="10564">MLATIFIVILCFILWNVLKGILRATISRSVQYAVSRGVPYDFAKAMMANKGIVKKARLHLVGHSPGMRAEPIYVQYGVSIMYLYEVSEQGKQNV</sequence>
<organism evidence="1 2">
    <name type="scientific">Pseudomonas plecoglossicida</name>
    <dbReference type="NCBI Taxonomy" id="70775"/>
    <lineage>
        <taxon>Bacteria</taxon>
        <taxon>Pseudomonadati</taxon>
        <taxon>Pseudomonadota</taxon>
        <taxon>Gammaproteobacteria</taxon>
        <taxon>Pseudomonadales</taxon>
        <taxon>Pseudomonadaceae</taxon>
        <taxon>Pseudomonas</taxon>
    </lineage>
</organism>
<dbReference type="Proteomes" id="UP000234744">
    <property type="component" value="Unassembled WGS sequence"/>
</dbReference>